<feature type="compositionally biased region" description="Basic and acidic residues" evidence="1">
    <location>
        <begin position="42"/>
        <end position="71"/>
    </location>
</feature>
<sequence length="71" mass="8396">MGTTGLRLDLTDTRQERRWTKERIEGSATRSGIAASTMIGRQSDRFDRRNDRHPYRKIDRDESHFEEDRTG</sequence>
<dbReference type="EMBL" id="AZBU02000002">
    <property type="protein sequence ID" value="TKR96740.1"/>
    <property type="molecule type" value="Genomic_DNA"/>
</dbReference>
<dbReference type="Proteomes" id="UP000298663">
    <property type="component" value="Unassembled WGS sequence"/>
</dbReference>
<feature type="region of interest" description="Disordered" evidence="1">
    <location>
        <begin position="24"/>
        <end position="71"/>
    </location>
</feature>
<gene>
    <name evidence="2" type="ORF">L596_010718</name>
</gene>
<reference evidence="2 3" key="1">
    <citation type="journal article" date="2015" name="Genome Biol.">
        <title>Comparative genomics of Steinernema reveals deeply conserved gene regulatory networks.</title>
        <authorList>
            <person name="Dillman A.R."/>
            <person name="Macchietto M."/>
            <person name="Porter C.F."/>
            <person name="Rogers A."/>
            <person name="Williams B."/>
            <person name="Antoshechkin I."/>
            <person name="Lee M.M."/>
            <person name="Goodwin Z."/>
            <person name="Lu X."/>
            <person name="Lewis E.E."/>
            <person name="Goodrich-Blair H."/>
            <person name="Stock S.P."/>
            <person name="Adams B.J."/>
            <person name="Sternberg P.W."/>
            <person name="Mortazavi A."/>
        </authorList>
    </citation>
    <scope>NUCLEOTIDE SEQUENCE [LARGE SCALE GENOMIC DNA]</scope>
    <source>
        <strain evidence="2 3">ALL</strain>
    </source>
</reference>
<evidence type="ECO:0000256" key="1">
    <source>
        <dbReference type="SAM" id="MobiDB-lite"/>
    </source>
</evidence>
<evidence type="ECO:0000313" key="2">
    <source>
        <dbReference type="EMBL" id="TKR96740.1"/>
    </source>
</evidence>
<comment type="caution">
    <text evidence="2">The sequence shown here is derived from an EMBL/GenBank/DDBJ whole genome shotgun (WGS) entry which is preliminary data.</text>
</comment>
<dbReference type="AlphaFoldDB" id="A0A4U5PJF8"/>
<accession>A0A4U5PJF8</accession>
<name>A0A4U5PJF8_STECR</name>
<reference evidence="2 3" key="2">
    <citation type="journal article" date="2019" name="G3 (Bethesda)">
        <title>Hybrid Assembly of the Genome of the Entomopathogenic Nematode Steinernema carpocapsae Identifies the X-Chromosome.</title>
        <authorList>
            <person name="Serra L."/>
            <person name="Macchietto M."/>
            <person name="Macias-Munoz A."/>
            <person name="McGill C.J."/>
            <person name="Rodriguez I.M."/>
            <person name="Rodriguez B."/>
            <person name="Murad R."/>
            <person name="Mortazavi A."/>
        </authorList>
    </citation>
    <scope>NUCLEOTIDE SEQUENCE [LARGE SCALE GENOMIC DNA]</scope>
    <source>
        <strain evidence="2 3">ALL</strain>
    </source>
</reference>
<proteinExistence type="predicted"/>
<keyword evidence="3" id="KW-1185">Reference proteome</keyword>
<protein>
    <submittedName>
        <fullName evidence="2">Uncharacterized protein</fullName>
    </submittedName>
</protein>
<evidence type="ECO:0000313" key="3">
    <source>
        <dbReference type="Proteomes" id="UP000298663"/>
    </source>
</evidence>
<organism evidence="2 3">
    <name type="scientific">Steinernema carpocapsae</name>
    <name type="common">Entomopathogenic nematode</name>
    <dbReference type="NCBI Taxonomy" id="34508"/>
    <lineage>
        <taxon>Eukaryota</taxon>
        <taxon>Metazoa</taxon>
        <taxon>Ecdysozoa</taxon>
        <taxon>Nematoda</taxon>
        <taxon>Chromadorea</taxon>
        <taxon>Rhabditida</taxon>
        <taxon>Tylenchina</taxon>
        <taxon>Panagrolaimomorpha</taxon>
        <taxon>Strongyloidoidea</taxon>
        <taxon>Steinernematidae</taxon>
        <taxon>Steinernema</taxon>
    </lineage>
</organism>